<protein>
    <submittedName>
        <fullName evidence="1">Uncharacterized protein</fullName>
    </submittedName>
</protein>
<evidence type="ECO:0000313" key="2">
    <source>
        <dbReference type="Proteomes" id="UP000018144"/>
    </source>
</evidence>
<dbReference type="EMBL" id="HF935505">
    <property type="protein sequence ID" value="CCX30998.1"/>
    <property type="molecule type" value="Genomic_DNA"/>
</dbReference>
<sequence>MPRKSDHDKNVKGNWCLVSRMESGDDGTILVTRSELGDEEAEAKDAFEQQALHEELHGHVEVVRDEMIIRNRRTRLRGLNLAGLEPRVCALEHEVFSQKEKITSHDAEVAKLKDQVLTLRLSFEVASLTEKVTSHEAEITELQDQMLTLRLSSKGYRQVWNRFISIFKRDELNKADD</sequence>
<dbReference type="Proteomes" id="UP000018144">
    <property type="component" value="Unassembled WGS sequence"/>
</dbReference>
<dbReference type="OrthoDB" id="5420280at2759"/>
<proteinExistence type="predicted"/>
<name>U4LGG7_PYROM</name>
<accession>U4LGG7</accession>
<gene>
    <name evidence="1" type="ORF">PCON_09674</name>
</gene>
<dbReference type="Gene3D" id="1.20.5.340">
    <property type="match status" value="1"/>
</dbReference>
<reference evidence="1 2" key="1">
    <citation type="journal article" date="2013" name="PLoS Genet.">
        <title>The genome and development-dependent transcriptomes of Pyronema confluens: a window into fungal evolution.</title>
        <authorList>
            <person name="Traeger S."/>
            <person name="Altegoer F."/>
            <person name="Freitag M."/>
            <person name="Gabaldon T."/>
            <person name="Kempken F."/>
            <person name="Kumar A."/>
            <person name="Marcet-Houben M."/>
            <person name="Poggeler S."/>
            <person name="Stajich J.E."/>
            <person name="Nowrousian M."/>
        </authorList>
    </citation>
    <scope>NUCLEOTIDE SEQUENCE [LARGE SCALE GENOMIC DNA]</scope>
    <source>
        <strain evidence="2">CBS 100304</strain>
        <tissue evidence="1">Vegetative mycelium</tissue>
    </source>
</reference>
<evidence type="ECO:0000313" key="1">
    <source>
        <dbReference type="EMBL" id="CCX30998.1"/>
    </source>
</evidence>
<dbReference type="AlphaFoldDB" id="U4LGG7"/>
<organism evidence="1 2">
    <name type="scientific">Pyronema omphalodes (strain CBS 100304)</name>
    <name type="common">Pyronema confluens</name>
    <dbReference type="NCBI Taxonomy" id="1076935"/>
    <lineage>
        <taxon>Eukaryota</taxon>
        <taxon>Fungi</taxon>
        <taxon>Dikarya</taxon>
        <taxon>Ascomycota</taxon>
        <taxon>Pezizomycotina</taxon>
        <taxon>Pezizomycetes</taxon>
        <taxon>Pezizales</taxon>
        <taxon>Pyronemataceae</taxon>
        <taxon>Pyronema</taxon>
    </lineage>
</organism>
<keyword evidence="2" id="KW-1185">Reference proteome</keyword>